<reference evidence="9 10" key="1">
    <citation type="submission" date="2020-10" db="EMBL/GenBank/DDBJ databases">
        <title>Eggerthella sp. nov., isolated from human feces.</title>
        <authorList>
            <person name="Yajun G."/>
        </authorList>
    </citation>
    <scope>NUCLEOTIDE SEQUENCE [LARGE SCALE GENOMIC DNA]</scope>
    <source>
        <strain evidence="9 10">HF-1101</strain>
    </source>
</reference>
<keyword evidence="6" id="KW-0342">GTP-binding</keyword>
<dbReference type="InterPro" id="IPR000795">
    <property type="entry name" value="T_Tr_GTP-bd_dom"/>
</dbReference>
<dbReference type="CDD" id="cd15491">
    <property type="entry name" value="selB_III"/>
    <property type="match status" value="1"/>
</dbReference>
<dbReference type="PRINTS" id="PR00315">
    <property type="entry name" value="ELONGATNFCT"/>
</dbReference>
<evidence type="ECO:0000256" key="7">
    <source>
        <dbReference type="ARBA" id="ARBA00025526"/>
    </source>
</evidence>
<dbReference type="Pfam" id="PF03144">
    <property type="entry name" value="GTP_EFTU_D2"/>
    <property type="match status" value="1"/>
</dbReference>
<dbReference type="Pfam" id="PF09106">
    <property type="entry name" value="WHD_2nd_SelB"/>
    <property type="match status" value="1"/>
</dbReference>
<sequence length="645" mass="67217">MSEAKQTDLVLGTAGHIDHGKSSLVLALTGTDPDRLAEEKQRGITIELGFARLDLPDGTKLGVVDVPGHERFVRQMIAGSTGIDLALLCIAADDGVMPQTVEHLAVLELLGIRTCVVALTKTDLVDEEWALFMVEEVRGRLSGTPYAEAEIVPVSSRTGAGLPELQAALSRAARTTRRAKAGTRLRLPVDRVFSIKGAGTVVTGTLWSGTAQVGDEVEVLPSGLRTRVRSVQVHGAPVERAEAGHRVALNLNAVSVDEVRPGDFLAAPGAASATDRFDASLAYLGVPGKGKPLASGARVHVAHGTREVTGRVLLMGGRESLAAGERAYAQIRLDEPLPVAWRDRFVVRSYSPVHVVGGGEVLRARPRRTTTLAPGATALLDALRGGDEAAVARAVFALATAPVTAAELAALSGLEEDAAARELEALAAGNAAVRLGGGSGRAVRYATASVLQKQRAAIENALLKFHAESPSAAGIAKDALRRRCLPRLDASCFDALLDDAVARGMAVADGGEVSHPKAGAGARKLEEQAAARLRETLAAAAGAPPAVGELVAASGLDASLVHRVLGGLEKQGLVRRVGADFYFDAAALAAFEQAVRARLSAGPATAAELKDAMGTSRKYAIPLLEYFDAQGITRREGDTRVLGAR</sequence>
<organism evidence="9 10">
    <name type="scientific">Eggerthella guodeyinii</name>
    <dbReference type="NCBI Taxonomy" id="2690837"/>
    <lineage>
        <taxon>Bacteria</taxon>
        <taxon>Bacillati</taxon>
        <taxon>Actinomycetota</taxon>
        <taxon>Coriobacteriia</taxon>
        <taxon>Eggerthellales</taxon>
        <taxon>Eggerthellaceae</taxon>
        <taxon>Eggerthella</taxon>
    </lineage>
</organism>
<dbReference type="NCBIfam" id="TIGR00475">
    <property type="entry name" value="selB"/>
    <property type="match status" value="1"/>
</dbReference>
<dbReference type="Gene3D" id="1.10.10.2770">
    <property type="match status" value="1"/>
</dbReference>
<dbReference type="GO" id="GO:0005829">
    <property type="term" value="C:cytosol"/>
    <property type="evidence" value="ECO:0007669"/>
    <property type="project" value="TreeGrafter"/>
</dbReference>
<dbReference type="GO" id="GO:0006355">
    <property type="term" value="P:regulation of DNA-templated transcription"/>
    <property type="evidence" value="ECO:0007669"/>
    <property type="project" value="InterPro"/>
</dbReference>
<dbReference type="EMBL" id="CP063310">
    <property type="protein sequence ID" value="QOS66797.1"/>
    <property type="molecule type" value="Genomic_DNA"/>
</dbReference>
<dbReference type="Proteomes" id="UP000478463">
    <property type="component" value="Chromosome"/>
</dbReference>
<dbReference type="InterPro" id="IPR005471">
    <property type="entry name" value="Tscrpt_reg_IclR_N"/>
</dbReference>
<keyword evidence="5" id="KW-0648">Protein biosynthesis</keyword>
<dbReference type="InterPro" id="IPR050055">
    <property type="entry name" value="EF-Tu_GTPase"/>
</dbReference>
<keyword evidence="3" id="KW-0963">Cytoplasm</keyword>
<dbReference type="PANTHER" id="PTHR43721">
    <property type="entry name" value="ELONGATION FACTOR TU-RELATED"/>
    <property type="match status" value="1"/>
</dbReference>
<gene>
    <name evidence="9" type="primary">selB</name>
    <name evidence="9" type="ORF">GS424_009515</name>
</gene>
<dbReference type="KEGG" id="egd:GS424_009515"/>
<dbReference type="Pfam" id="PF25461">
    <property type="entry name" value="Beta-barrel_SelB"/>
    <property type="match status" value="1"/>
</dbReference>
<dbReference type="InterPro" id="IPR015190">
    <property type="entry name" value="Elong_fac_SelB-wing-hlx_typ-2"/>
</dbReference>
<comment type="function">
    <text evidence="7">Translation factor necessary for the incorporation of selenocysteine into proteins. It probably replaces EF-Tu for the insertion of selenocysteine directed by the UGA codon. SelB binds GTP and GDP.</text>
</comment>
<dbReference type="InterPro" id="IPR036388">
    <property type="entry name" value="WH-like_DNA-bd_sf"/>
</dbReference>
<dbReference type="GO" id="GO:0001514">
    <property type="term" value="P:selenocysteine incorporation"/>
    <property type="evidence" value="ECO:0007669"/>
    <property type="project" value="InterPro"/>
</dbReference>
<dbReference type="InterPro" id="IPR004535">
    <property type="entry name" value="Transl_elong_SelB"/>
</dbReference>
<dbReference type="SUPFAM" id="SSF52540">
    <property type="entry name" value="P-loop containing nucleoside triphosphate hydrolases"/>
    <property type="match status" value="1"/>
</dbReference>
<dbReference type="GO" id="GO:0003924">
    <property type="term" value="F:GTPase activity"/>
    <property type="evidence" value="ECO:0007669"/>
    <property type="project" value="InterPro"/>
</dbReference>
<dbReference type="SUPFAM" id="SSF50447">
    <property type="entry name" value="Translation proteins"/>
    <property type="match status" value="1"/>
</dbReference>
<evidence type="ECO:0000256" key="2">
    <source>
        <dbReference type="ARBA" id="ARBA00015953"/>
    </source>
</evidence>
<dbReference type="AlphaFoldDB" id="A0A6L7IUK9"/>
<protein>
    <recommendedName>
        <fullName evidence="2">Selenocysteine-specific elongation factor</fullName>
    </recommendedName>
    <alternativeName>
        <fullName evidence="8">SelB translation factor</fullName>
    </alternativeName>
</protein>
<evidence type="ECO:0000256" key="4">
    <source>
        <dbReference type="ARBA" id="ARBA00022741"/>
    </source>
</evidence>
<dbReference type="InterPro" id="IPR009000">
    <property type="entry name" value="Transl_B-barrel_sf"/>
</dbReference>
<dbReference type="PROSITE" id="PS00301">
    <property type="entry name" value="G_TR_1"/>
    <property type="match status" value="1"/>
</dbReference>
<keyword evidence="4" id="KW-0547">Nucleotide-binding</keyword>
<dbReference type="SUPFAM" id="SSF46785">
    <property type="entry name" value="Winged helix' DNA-binding domain"/>
    <property type="match status" value="3"/>
</dbReference>
<dbReference type="Pfam" id="PF00009">
    <property type="entry name" value="GTP_EFTU"/>
    <property type="match status" value="1"/>
</dbReference>
<dbReference type="GO" id="GO:0003723">
    <property type="term" value="F:RNA binding"/>
    <property type="evidence" value="ECO:0007669"/>
    <property type="project" value="InterPro"/>
</dbReference>
<dbReference type="Gene3D" id="3.40.50.300">
    <property type="entry name" value="P-loop containing nucleotide triphosphate hydrolases"/>
    <property type="match status" value="1"/>
</dbReference>
<dbReference type="Pfam" id="PF09107">
    <property type="entry name" value="WHD_3rd_SelB"/>
    <property type="match status" value="1"/>
</dbReference>
<accession>A0A6L7IUK9</accession>
<evidence type="ECO:0000313" key="9">
    <source>
        <dbReference type="EMBL" id="QOS66797.1"/>
    </source>
</evidence>
<evidence type="ECO:0000256" key="6">
    <source>
        <dbReference type="ARBA" id="ARBA00023134"/>
    </source>
</evidence>
<dbReference type="CDD" id="cd04171">
    <property type="entry name" value="SelB"/>
    <property type="match status" value="1"/>
</dbReference>
<proteinExistence type="predicted"/>
<evidence type="ECO:0000256" key="1">
    <source>
        <dbReference type="ARBA" id="ARBA00004496"/>
    </source>
</evidence>
<dbReference type="PANTHER" id="PTHR43721:SF22">
    <property type="entry name" value="ELONGATION FACTOR TU, MITOCHONDRIAL"/>
    <property type="match status" value="1"/>
</dbReference>
<dbReference type="InterPro" id="IPR015191">
    <property type="entry name" value="SelB_WHD4"/>
</dbReference>
<dbReference type="GO" id="GO:0003677">
    <property type="term" value="F:DNA binding"/>
    <property type="evidence" value="ECO:0007669"/>
    <property type="project" value="InterPro"/>
</dbReference>
<dbReference type="CDD" id="cd03696">
    <property type="entry name" value="SelB_II"/>
    <property type="match status" value="1"/>
</dbReference>
<keyword evidence="9" id="KW-0251">Elongation factor</keyword>
<dbReference type="SUPFAM" id="SSF50465">
    <property type="entry name" value="EF-Tu/eEF-1alpha/eIF2-gamma C-terminal domain"/>
    <property type="match status" value="1"/>
</dbReference>
<dbReference type="Gene3D" id="2.40.30.10">
    <property type="entry name" value="Translation factors"/>
    <property type="match status" value="2"/>
</dbReference>
<dbReference type="Gene3D" id="1.10.10.10">
    <property type="entry name" value="Winged helix-like DNA-binding domain superfamily/Winged helix DNA-binding domain"/>
    <property type="match status" value="1"/>
</dbReference>
<evidence type="ECO:0000313" key="10">
    <source>
        <dbReference type="Proteomes" id="UP000478463"/>
    </source>
</evidence>
<dbReference type="RefSeq" id="WP_160942420.1">
    <property type="nucleotide sequence ID" value="NZ_CP063310.1"/>
</dbReference>
<dbReference type="GO" id="GO:0003746">
    <property type="term" value="F:translation elongation factor activity"/>
    <property type="evidence" value="ECO:0007669"/>
    <property type="project" value="UniProtKB-KW"/>
</dbReference>
<name>A0A6L7IUK9_9ACTN</name>
<evidence type="ECO:0000256" key="5">
    <source>
        <dbReference type="ARBA" id="ARBA00022917"/>
    </source>
</evidence>
<evidence type="ECO:0000256" key="8">
    <source>
        <dbReference type="ARBA" id="ARBA00031615"/>
    </source>
</evidence>
<dbReference type="InterPro" id="IPR057335">
    <property type="entry name" value="Beta-barrel_SelB"/>
</dbReference>
<dbReference type="InterPro" id="IPR004161">
    <property type="entry name" value="EFTu-like_2"/>
</dbReference>
<dbReference type="InterPro" id="IPR031157">
    <property type="entry name" value="G_TR_CS"/>
</dbReference>
<dbReference type="GO" id="GO:0005525">
    <property type="term" value="F:GTP binding"/>
    <property type="evidence" value="ECO:0007669"/>
    <property type="project" value="UniProtKB-KW"/>
</dbReference>
<dbReference type="PROSITE" id="PS51722">
    <property type="entry name" value="G_TR_2"/>
    <property type="match status" value="1"/>
</dbReference>
<dbReference type="InterPro" id="IPR036390">
    <property type="entry name" value="WH_DNA-bd_sf"/>
</dbReference>
<dbReference type="InterPro" id="IPR027417">
    <property type="entry name" value="P-loop_NTPase"/>
</dbReference>
<dbReference type="InterPro" id="IPR009001">
    <property type="entry name" value="Transl_elong_EF1A/Init_IF2_C"/>
</dbReference>
<dbReference type="Pfam" id="PF09339">
    <property type="entry name" value="HTH_IclR"/>
    <property type="match status" value="1"/>
</dbReference>
<evidence type="ECO:0000256" key="3">
    <source>
        <dbReference type="ARBA" id="ARBA00022490"/>
    </source>
</evidence>
<comment type="subcellular location">
    <subcellularLocation>
        <location evidence="1">Cytoplasm</location>
    </subcellularLocation>
</comment>